<feature type="compositionally biased region" description="Polar residues" evidence="4">
    <location>
        <begin position="206"/>
        <end position="240"/>
    </location>
</feature>
<dbReference type="GO" id="GO:0032012">
    <property type="term" value="P:regulation of ARF protein signal transduction"/>
    <property type="evidence" value="ECO:0007669"/>
    <property type="project" value="InterPro"/>
</dbReference>
<feature type="compositionally biased region" description="Acidic residues" evidence="4">
    <location>
        <begin position="558"/>
        <end position="568"/>
    </location>
</feature>
<dbReference type="InterPro" id="IPR041681">
    <property type="entry name" value="PH_9"/>
</dbReference>
<keyword evidence="2" id="KW-1003">Cell membrane</keyword>
<dbReference type="PANTHER" id="PTHR10663">
    <property type="entry name" value="GUANYL-NUCLEOTIDE EXCHANGE FACTOR"/>
    <property type="match status" value="1"/>
</dbReference>
<dbReference type="Proteomes" id="UP001046870">
    <property type="component" value="Chromosome 4"/>
</dbReference>
<evidence type="ECO:0000256" key="4">
    <source>
        <dbReference type="SAM" id="MobiDB-lite"/>
    </source>
</evidence>
<reference evidence="7" key="1">
    <citation type="submission" date="2021-01" db="EMBL/GenBank/DDBJ databases">
        <authorList>
            <person name="Zahm M."/>
            <person name="Roques C."/>
            <person name="Cabau C."/>
            <person name="Klopp C."/>
            <person name="Donnadieu C."/>
            <person name="Jouanno E."/>
            <person name="Lampietro C."/>
            <person name="Louis A."/>
            <person name="Herpin A."/>
            <person name="Echchiki A."/>
            <person name="Berthelot C."/>
            <person name="Parey E."/>
            <person name="Roest-Crollius H."/>
            <person name="Braasch I."/>
            <person name="Postlethwait J."/>
            <person name="Bobe J."/>
            <person name="Montfort J."/>
            <person name="Bouchez O."/>
            <person name="Begum T."/>
            <person name="Mejri S."/>
            <person name="Adams A."/>
            <person name="Chen W.-J."/>
            <person name="Guiguen Y."/>
        </authorList>
    </citation>
    <scope>NUCLEOTIDE SEQUENCE</scope>
    <source>
        <strain evidence="7">YG-15Mar2019-1</strain>
        <tissue evidence="7">Brain</tissue>
    </source>
</reference>
<feature type="compositionally biased region" description="Acidic residues" evidence="4">
    <location>
        <begin position="326"/>
        <end position="341"/>
    </location>
</feature>
<evidence type="ECO:0008006" key="9">
    <source>
        <dbReference type="Google" id="ProtNLM"/>
    </source>
</evidence>
<evidence type="ECO:0000256" key="3">
    <source>
        <dbReference type="ARBA" id="ARBA00023136"/>
    </source>
</evidence>
<evidence type="ECO:0000256" key="2">
    <source>
        <dbReference type="ARBA" id="ARBA00022475"/>
    </source>
</evidence>
<dbReference type="InterPro" id="IPR023394">
    <property type="entry name" value="Sec7_C_sf"/>
</dbReference>
<feature type="region of interest" description="Disordered" evidence="4">
    <location>
        <begin position="148"/>
        <end position="619"/>
    </location>
</feature>
<dbReference type="SMART" id="SM00222">
    <property type="entry name" value="Sec7"/>
    <property type="match status" value="1"/>
</dbReference>
<dbReference type="FunFam" id="2.30.29.30:FF:000054">
    <property type="entry name" value="PH and SEC7 domain-containing protein 3"/>
    <property type="match status" value="1"/>
</dbReference>
<dbReference type="InterPro" id="IPR001605">
    <property type="entry name" value="PH_dom-spectrin-type"/>
</dbReference>
<evidence type="ECO:0000313" key="7">
    <source>
        <dbReference type="EMBL" id="KAG7481062.1"/>
    </source>
</evidence>
<comment type="caution">
    <text evidence="7">The sequence shown here is derived from an EMBL/GenBank/DDBJ whole genome shotgun (WGS) entry which is preliminary data.</text>
</comment>
<feature type="compositionally biased region" description="Low complexity" evidence="4">
    <location>
        <begin position="471"/>
        <end position="493"/>
    </location>
</feature>
<protein>
    <recommendedName>
        <fullName evidence="9">PH and SEC7 domain-containing protein 4</fullName>
    </recommendedName>
</protein>
<dbReference type="EMBL" id="JAFDVH010000004">
    <property type="protein sequence ID" value="KAG7481062.1"/>
    <property type="molecule type" value="Genomic_DNA"/>
</dbReference>
<dbReference type="PRINTS" id="PR00683">
    <property type="entry name" value="SPECTRINPH"/>
</dbReference>
<feature type="compositionally biased region" description="Basic and acidic residues" evidence="4">
    <location>
        <begin position="190"/>
        <end position="202"/>
    </location>
</feature>
<dbReference type="AlphaFoldDB" id="A0A9D3TG25"/>
<feature type="compositionally biased region" description="Basic and acidic residues" evidence="4">
    <location>
        <begin position="45"/>
        <end position="57"/>
    </location>
</feature>
<comment type="subcellular location">
    <subcellularLocation>
        <location evidence="1">Cell projection</location>
        <location evidence="1">Ruffle membrane</location>
    </subcellularLocation>
</comment>
<dbReference type="InterPro" id="IPR001849">
    <property type="entry name" value="PH_domain"/>
</dbReference>
<dbReference type="InterPro" id="IPR000904">
    <property type="entry name" value="Sec7_dom"/>
</dbReference>
<evidence type="ECO:0000259" key="5">
    <source>
        <dbReference type="PROSITE" id="PS50003"/>
    </source>
</evidence>
<proteinExistence type="predicted"/>
<dbReference type="PANTHER" id="PTHR10663:SF338">
    <property type="entry name" value="PH AND SEC7 DOMAIN-CONTAINING PROTEIN 4"/>
    <property type="match status" value="1"/>
</dbReference>
<dbReference type="OrthoDB" id="2157641at2759"/>
<keyword evidence="3" id="KW-0472">Membrane</keyword>
<accession>A0A9D3TG25</accession>
<dbReference type="GO" id="GO:0032587">
    <property type="term" value="C:ruffle membrane"/>
    <property type="evidence" value="ECO:0007669"/>
    <property type="project" value="UniProtKB-SubCell"/>
</dbReference>
<dbReference type="GO" id="GO:0005543">
    <property type="term" value="F:phospholipid binding"/>
    <property type="evidence" value="ECO:0007669"/>
    <property type="project" value="InterPro"/>
</dbReference>
<name>A0A9D3TG25_MEGAT</name>
<evidence type="ECO:0000313" key="8">
    <source>
        <dbReference type="Proteomes" id="UP001046870"/>
    </source>
</evidence>
<dbReference type="InterPro" id="IPR035999">
    <property type="entry name" value="Sec7_dom_sf"/>
</dbReference>
<evidence type="ECO:0000259" key="6">
    <source>
        <dbReference type="PROSITE" id="PS50190"/>
    </source>
</evidence>
<feature type="compositionally biased region" description="Low complexity" evidence="4">
    <location>
        <begin position="534"/>
        <end position="544"/>
    </location>
</feature>
<dbReference type="Pfam" id="PF15410">
    <property type="entry name" value="PH_9"/>
    <property type="match status" value="1"/>
</dbReference>
<feature type="region of interest" description="Disordered" evidence="4">
    <location>
        <begin position="792"/>
        <end position="813"/>
    </location>
</feature>
<dbReference type="InterPro" id="IPR011993">
    <property type="entry name" value="PH-like_dom_sf"/>
</dbReference>
<dbReference type="Gene3D" id="2.30.29.30">
    <property type="entry name" value="Pleckstrin-homology domain (PH domain)/Phosphotyrosine-binding domain (PTB)"/>
    <property type="match status" value="1"/>
</dbReference>
<feature type="compositionally biased region" description="Basic and acidic residues" evidence="4">
    <location>
        <begin position="282"/>
        <end position="294"/>
    </location>
</feature>
<dbReference type="Pfam" id="PF01369">
    <property type="entry name" value="Sec7"/>
    <property type="match status" value="1"/>
</dbReference>
<organism evidence="7 8">
    <name type="scientific">Megalops atlanticus</name>
    <name type="common">Tarpon</name>
    <name type="synonym">Clupea gigantea</name>
    <dbReference type="NCBI Taxonomy" id="7932"/>
    <lineage>
        <taxon>Eukaryota</taxon>
        <taxon>Metazoa</taxon>
        <taxon>Chordata</taxon>
        <taxon>Craniata</taxon>
        <taxon>Vertebrata</taxon>
        <taxon>Euteleostomi</taxon>
        <taxon>Actinopterygii</taxon>
        <taxon>Neopterygii</taxon>
        <taxon>Teleostei</taxon>
        <taxon>Elopiformes</taxon>
        <taxon>Megalopidae</taxon>
        <taxon>Megalops</taxon>
    </lineage>
</organism>
<feature type="domain" description="PH" evidence="5">
    <location>
        <begin position="819"/>
        <end position="928"/>
    </location>
</feature>
<dbReference type="PROSITE" id="PS50003">
    <property type="entry name" value="PH_DOMAIN"/>
    <property type="match status" value="1"/>
</dbReference>
<dbReference type="PROSITE" id="PS50190">
    <property type="entry name" value="SEC7"/>
    <property type="match status" value="1"/>
</dbReference>
<evidence type="ECO:0000256" key="1">
    <source>
        <dbReference type="ARBA" id="ARBA00004632"/>
    </source>
</evidence>
<feature type="domain" description="SEC7" evidence="6">
    <location>
        <begin position="567"/>
        <end position="775"/>
    </location>
</feature>
<dbReference type="GO" id="GO:0005085">
    <property type="term" value="F:guanyl-nucleotide exchange factor activity"/>
    <property type="evidence" value="ECO:0007669"/>
    <property type="project" value="InterPro"/>
</dbReference>
<feature type="compositionally biased region" description="Polar residues" evidence="4">
    <location>
        <begin position="601"/>
        <end position="616"/>
    </location>
</feature>
<feature type="compositionally biased region" description="Low complexity" evidence="4">
    <location>
        <begin position="504"/>
        <end position="526"/>
    </location>
</feature>
<keyword evidence="8" id="KW-1185">Reference proteome</keyword>
<sequence length="1101" mass="123651">MEEDQGCALEPDQRDADDQAAEDMQVSLERPRQEKEEDDEGEDLDAVHLSEAKRECTENDASAKTGLLTLPSMALSHCDDDLPLPVDPAETLSAEELDTDGGVGLNMDIADPGLSVCHPYPLNSVEQDVSKGQCFSCSPCLDLSNGPHQECSEEMSFTESQEEEIPASGWAKDVDDAEQFELPSETQAGELHEATEAGREEGAPTVGTSQSPVGTQSPALTASLQDLSPSTDDQSSQESGPSPYHAETTDPTGVTGPARTVTAFETPVCAVATDPEAGGVHDGPDTVELDKRDTNPNGAVVIPTEETVFSAMEEEEGRRMPASPEHDEEIEKEEEKTDEEEERKNLAYSSLDTQEYREEQVLPVETEDPKQTELLEPTKVLDHTELPGQTDLSEQPAQMEQSEQKEESEQALAQTEQSEQSEQMKQSEQTEVLEQSEQTQQMEESEQAEVLEQSEQTQQMEESEQTEPLKQSEQMEQSEQAEVLEQSEQTQQMEESEQAEPLKQSEQMEQSEQAEVLEQSEQTQQMEESEQAEVLEQSEQTQQVEESEQTEPLKQSEQMEESEQAEEAAEPKQTEHLGQTGQVEPADTPTPELTLQPAPPQQTKDQTESNKQSVSHANGGCVDREEACRLAERLYRLHGMCRTDVVRHLNKDNEFSQVVGEEYLKYFDFTGQSLDEALRSFLKVVVLIGETQERERVLERFSHRFHQCNPENFSSPGAVLTLTCALMLLNTDLHGQNVGKAMTMSAFVSNLDGMDEGGNFRRELLKGLYNSIKNKPLEWAVDEEELKSSMVLPGDDKADAPPRSKSNPFQDVPHDKKATVYKQGFLTRKAHADIDGKRTPWGKRSWKTFYAVLKGMVLYLQKDEYRIEWQSSAEVISVHHALAERADDYTKRPHVFRLQTADWRVFLFQAATAEQMSSWICRINLVSALYSSPPFPAAVGSQKRFSRPILPASQSALTLEKQLQSHIRMLDSFSSDLALLLQNPPEGRKFKARELEERRIREEYLLYERSRYEVYKQMLEVWKGLGGTVGGPVGTAELERFDGELCMEIGEQEEEAVLKKSHSSPSLNLEPAPPPVVKVRRNISERRTYRKIVIPRRNREV</sequence>
<dbReference type="CDD" id="cd13295">
    <property type="entry name" value="PH_EFA6"/>
    <property type="match status" value="1"/>
</dbReference>
<dbReference type="SUPFAM" id="SSF50729">
    <property type="entry name" value="PH domain-like"/>
    <property type="match status" value="1"/>
</dbReference>
<dbReference type="CDD" id="cd00171">
    <property type="entry name" value="Sec7"/>
    <property type="match status" value="1"/>
</dbReference>
<dbReference type="SMART" id="SM00233">
    <property type="entry name" value="PH"/>
    <property type="match status" value="1"/>
</dbReference>
<dbReference type="Gene3D" id="1.10.1000.11">
    <property type="entry name" value="Arf Nucleotide-binding Site Opener,domain 2"/>
    <property type="match status" value="1"/>
</dbReference>
<gene>
    <name evidence="7" type="ORF">MATL_G00062870</name>
</gene>
<dbReference type="SUPFAM" id="SSF48425">
    <property type="entry name" value="Sec7 domain"/>
    <property type="match status" value="1"/>
</dbReference>
<feature type="region of interest" description="Disordered" evidence="4">
    <location>
        <begin position="1"/>
        <end position="60"/>
    </location>
</feature>
<feature type="compositionally biased region" description="Low complexity" evidence="4">
    <location>
        <begin position="410"/>
        <end position="442"/>
    </location>
</feature>